<dbReference type="FunFam" id="3.30.160.60:FF:000446">
    <property type="entry name" value="Zinc finger protein"/>
    <property type="match status" value="1"/>
</dbReference>
<name>A0A8C4TNC4_ERPCA</name>
<evidence type="ECO:0000256" key="2">
    <source>
        <dbReference type="ARBA" id="ARBA00006991"/>
    </source>
</evidence>
<evidence type="ECO:0000313" key="11">
    <source>
        <dbReference type="Proteomes" id="UP000694620"/>
    </source>
</evidence>
<keyword evidence="3" id="KW-0479">Metal-binding</keyword>
<dbReference type="GO" id="GO:1990837">
    <property type="term" value="F:sequence-specific double-stranded DNA binding"/>
    <property type="evidence" value="ECO:0007669"/>
    <property type="project" value="UniProtKB-ARBA"/>
</dbReference>
<feature type="domain" description="C2H2-type" evidence="9">
    <location>
        <begin position="261"/>
        <end position="288"/>
    </location>
</feature>
<dbReference type="FunFam" id="3.30.160.60:FF:000303">
    <property type="entry name" value="Zinc finger protein 41"/>
    <property type="match status" value="1"/>
</dbReference>
<keyword evidence="5 8" id="KW-0863">Zinc-finger</keyword>
<dbReference type="FunFam" id="3.30.160.60:FF:002343">
    <property type="entry name" value="Zinc finger protein 33A"/>
    <property type="match status" value="1"/>
</dbReference>
<organism evidence="10 11">
    <name type="scientific">Erpetoichthys calabaricus</name>
    <name type="common">Rope fish</name>
    <name type="synonym">Calamoichthys calabaricus</name>
    <dbReference type="NCBI Taxonomy" id="27687"/>
    <lineage>
        <taxon>Eukaryota</taxon>
        <taxon>Metazoa</taxon>
        <taxon>Chordata</taxon>
        <taxon>Craniata</taxon>
        <taxon>Vertebrata</taxon>
        <taxon>Euteleostomi</taxon>
        <taxon>Actinopterygii</taxon>
        <taxon>Polypteriformes</taxon>
        <taxon>Polypteridae</taxon>
        <taxon>Erpetoichthys</taxon>
    </lineage>
</organism>
<dbReference type="PANTHER" id="PTHR24408">
    <property type="entry name" value="ZINC FINGER PROTEIN"/>
    <property type="match status" value="1"/>
</dbReference>
<dbReference type="Ensembl" id="ENSECRT00000032571.1">
    <property type="protein sequence ID" value="ENSECRP00000031881.1"/>
    <property type="gene ID" value="ENSECRG00000021599.1"/>
</dbReference>
<proteinExistence type="inferred from homology"/>
<sequence length="448" mass="50082">MFRSHLSSMSRLRAKEFSKHSTLRAPGTIIKWVVSEDGSELLKKGEVTQIGQDGNRLAPPHQDIAASSTERFAGGRVSLLDSTDDLLDMAKFKDEMSEKSSASACNFGFHCEDTIATSAAALQDNVSYPCSYCEICFTAMQYLEKHVKRTHRKQYLEMLRSRAVNLKKPSFKPNSPHEDDVSQSHIDTPDANEMAIDSDPFSYQCTDCDLTFSVLEDLKVHQLSHNPGETLYLCSECGKSFSSLGSLQTHQKVHDSEATLYLCSECGDSFHRLDLLNDHQLTHAGAVAINLTNSGGIAAASMGPGTGPITEAQYPCPRCNKVFKTARYLRTHQKIHTGEAPYHCTECDKPFTQLGDLKTHQRTHTGERPYKCTECGKSFGRSGTLKKHWRTHTGETPYQCTVCGKSFNQLGALKTHHRIHTGEMPYHCQQCDRHFTYSYQLKSHACKI</sequence>
<dbReference type="SMART" id="SM00355">
    <property type="entry name" value="ZnF_C2H2"/>
    <property type="match status" value="9"/>
</dbReference>
<dbReference type="PANTHER" id="PTHR24408:SF65">
    <property type="entry name" value="C2H2-TYPE DOMAIN-CONTAINING PROTEIN"/>
    <property type="match status" value="1"/>
</dbReference>
<comment type="subcellular location">
    <subcellularLocation>
        <location evidence="1">Nucleus</location>
    </subcellularLocation>
</comment>
<dbReference type="GeneID" id="114660794"/>
<dbReference type="FunFam" id="3.30.160.60:FF:000870">
    <property type="entry name" value="zinc finger protein 197 isoform X1"/>
    <property type="match status" value="1"/>
</dbReference>
<reference evidence="10" key="3">
    <citation type="submission" date="2025-09" db="UniProtKB">
        <authorList>
            <consortium name="Ensembl"/>
        </authorList>
    </citation>
    <scope>IDENTIFICATION</scope>
</reference>
<feature type="domain" description="C2H2-type" evidence="9">
    <location>
        <begin position="426"/>
        <end position="448"/>
    </location>
</feature>
<protein>
    <submittedName>
        <fullName evidence="10">Zinc finger protein 501-like</fullName>
    </submittedName>
</protein>
<dbReference type="GeneTree" id="ENSGT00940000164807"/>
<evidence type="ECO:0000256" key="3">
    <source>
        <dbReference type="ARBA" id="ARBA00022723"/>
    </source>
</evidence>
<evidence type="ECO:0000256" key="4">
    <source>
        <dbReference type="ARBA" id="ARBA00022737"/>
    </source>
</evidence>
<dbReference type="FunFam" id="3.30.160.60:FF:000912">
    <property type="entry name" value="Zinc finger protein 660"/>
    <property type="match status" value="1"/>
</dbReference>
<dbReference type="InterPro" id="IPR036236">
    <property type="entry name" value="Znf_C2H2_sf"/>
</dbReference>
<evidence type="ECO:0000313" key="10">
    <source>
        <dbReference type="Ensembl" id="ENSECRP00000031881.1"/>
    </source>
</evidence>
<dbReference type="FunFam" id="3.30.160.60:FF:000475">
    <property type="entry name" value="zinc finger protein 32 isoform X1"/>
    <property type="match status" value="1"/>
</dbReference>
<dbReference type="Proteomes" id="UP000694620">
    <property type="component" value="Chromosome 11"/>
</dbReference>
<feature type="domain" description="C2H2-type" evidence="9">
    <location>
        <begin position="203"/>
        <end position="230"/>
    </location>
</feature>
<dbReference type="Pfam" id="PF00096">
    <property type="entry name" value="zf-C2H2"/>
    <property type="match status" value="6"/>
</dbReference>
<reference evidence="10" key="1">
    <citation type="submission" date="2021-06" db="EMBL/GenBank/DDBJ databases">
        <authorList>
            <consortium name="Wellcome Sanger Institute Data Sharing"/>
        </authorList>
    </citation>
    <scope>NUCLEOTIDE SEQUENCE [LARGE SCALE GENOMIC DNA]</scope>
</reference>
<evidence type="ECO:0000256" key="8">
    <source>
        <dbReference type="PROSITE-ProRule" id="PRU00042"/>
    </source>
</evidence>
<feature type="domain" description="C2H2-type" evidence="9">
    <location>
        <begin position="398"/>
        <end position="425"/>
    </location>
</feature>
<dbReference type="PROSITE" id="PS50157">
    <property type="entry name" value="ZINC_FINGER_C2H2_2"/>
    <property type="match status" value="9"/>
</dbReference>
<keyword evidence="4" id="KW-0677">Repeat</keyword>
<accession>A0A8C4TNC4</accession>
<evidence type="ECO:0000256" key="1">
    <source>
        <dbReference type="ARBA" id="ARBA00004123"/>
    </source>
</evidence>
<feature type="domain" description="C2H2-type" evidence="9">
    <location>
        <begin position="342"/>
        <end position="369"/>
    </location>
</feature>
<dbReference type="AlphaFoldDB" id="A0A8C4TNC4"/>
<dbReference type="GO" id="GO:0008270">
    <property type="term" value="F:zinc ion binding"/>
    <property type="evidence" value="ECO:0007669"/>
    <property type="project" value="UniProtKB-KW"/>
</dbReference>
<dbReference type="RefSeq" id="XP_051790130.1">
    <property type="nucleotide sequence ID" value="XM_051934170.1"/>
</dbReference>
<keyword evidence="11" id="KW-1185">Reference proteome</keyword>
<evidence type="ECO:0000256" key="7">
    <source>
        <dbReference type="ARBA" id="ARBA00023242"/>
    </source>
</evidence>
<feature type="domain" description="C2H2-type" evidence="9">
    <location>
        <begin position="314"/>
        <end position="341"/>
    </location>
</feature>
<feature type="domain" description="C2H2-type" evidence="9">
    <location>
        <begin position="370"/>
        <end position="397"/>
    </location>
</feature>
<dbReference type="Pfam" id="PF13912">
    <property type="entry name" value="zf-C2H2_6"/>
    <property type="match status" value="1"/>
</dbReference>
<feature type="domain" description="C2H2-type" evidence="9">
    <location>
        <begin position="232"/>
        <end position="259"/>
    </location>
</feature>
<dbReference type="RefSeq" id="XP_028669527.1">
    <property type="nucleotide sequence ID" value="XM_028813694.2"/>
</dbReference>
<evidence type="ECO:0000259" key="9">
    <source>
        <dbReference type="PROSITE" id="PS50157"/>
    </source>
</evidence>
<dbReference type="Gene3D" id="3.30.160.60">
    <property type="entry name" value="Classic Zinc Finger"/>
    <property type="match status" value="8"/>
</dbReference>
<reference evidence="10" key="2">
    <citation type="submission" date="2025-08" db="UniProtKB">
        <authorList>
            <consortium name="Ensembl"/>
        </authorList>
    </citation>
    <scope>IDENTIFICATION</scope>
</reference>
<dbReference type="InterPro" id="IPR013087">
    <property type="entry name" value="Znf_C2H2_type"/>
</dbReference>
<evidence type="ECO:0000256" key="6">
    <source>
        <dbReference type="ARBA" id="ARBA00022833"/>
    </source>
</evidence>
<dbReference type="SUPFAM" id="SSF57667">
    <property type="entry name" value="beta-beta-alpha zinc fingers"/>
    <property type="match status" value="5"/>
</dbReference>
<evidence type="ECO:0000256" key="5">
    <source>
        <dbReference type="ARBA" id="ARBA00022771"/>
    </source>
</evidence>
<dbReference type="PROSITE" id="PS00028">
    <property type="entry name" value="ZINC_FINGER_C2H2_1"/>
    <property type="match status" value="7"/>
</dbReference>
<feature type="domain" description="C2H2-type" evidence="9">
    <location>
        <begin position="128"/>
        <end position="156"/>
    </location>
</feature>
<keyword evidence="7" id="KW-0539">Nucleus</keyword>
<gene>
    <name evidence="10" type="primary">LOC114660794</name>
</gene>
<dbReference type="RefSeq" id="XP_028669528.1">
    <property type="nucleotide sequence ID" value="XM_028813695.2"/>
</dbReference>
<dbReference type="GO" id="GO:0005634">
    <property type="term" value="C:nucleus"/>
    <property type="evidence" value="ECO:0007669"/>
    <property type="project" value="UniProtKB-SubCell"/>
</dbReference>
<dbReference type="GO" id="GO:0000981">
    <property type="term" value="F:DNA-binding transcription factor activity, RNA polymerase II-specific"/>
    <property type="evidence" value="ECO:0007669"/>
    <property type="project" value="TreeGrafter"/>
</dbReference>
<comment type="similarity">
    <text evidence="2">Belongs to the krueppel C2H2-type zinc-finger protein family.</text>
</comment>
<keyword evidence="6" id="KW-0862">Zinc</keyword>